<keyword evidence="1 3" id="KW-0853">WD repeat</keyword>
<organism evidence="4">
    <name type="scientific">Nosema bombycis</name>
    <name type="common">Microsporidian parasite</name>
    <name type="synonym">Pebrine of silkworm</name>
    <dbReference type="NCBI Taxonomy" id="27978"/>
    <lineage>
        <taxon>Eukaryota</taxon>
        <taxon>Fungi</taxon>
        <taxon>Fungi incertae sedis</taxon>
        <taxon>Microsporidia</taxon>
        <taxon>Nosematidae</taxon>
        <taxon>Nosema</taxon>
    </lineage>
</organism>
<proteinExistence type="predicted"/>
<dbReference type="SUPFAM" id="SSF50978">
    <property type="entry name" value="WD40 repeat-like"/>
    <property type="match status" value="1"/>
</dbReference>
<feature type="repeat" description="WD" evidence="3">
    <location>
        <begin position="157"/>
        <end position="196"/>
    </location>
</feature>
<dbReference type="PANTHER" id="PTHR19849:SF1">
    <property type="entry name" value="F-BOX_WD REPEAT-CONTAINING PROTEIN 7"/>
    <property type="match status" value="1"/>
</dbReference>
<dbReference type="Gene3D" id="2.130.10.10">
    <property type="entry name" value="YVTN repeat-like/Quinoprotein amine dehydrogenase"/>
    <property type="match status" value="1"/>
</dbReference>
<keyword evidence="2" id="KW-0677">Repeat</keyword>
<dbReference type="GO" id="GO:0010992">
    <property type="term" value="P:ubiquitin recycling"/>
    <property type="evidence" value="ECO:0007669"/>
    <property type="project" value="TreeGrafter"/>
</dbReference>
<dbReference type="GO" id="GO:0005737">
    <property type="term" value="C:cytoplasm"/>
    <property type="evidence" value="ECO:0007669"/>
    <property type="project" value="TreeGrafter"/>
</dbReference>
<dbReference type="GO" id="GO:0005634">
    <property type="term" value="C:nucleus"/>
    <property type="evidence" value="ECO:0007669"/>
    <property type="project" value="TreeGrafter"/>
</dbReference>
<evidence type="ECO:0000256" key="2">
    <source>
        <dbReference type="ARBA" id="ARBA00022737"/>
    </source>
</evidence>
<accession>D7EYK3</accession>
<feature type="repeat" description="WD" evidence="3">
    <location>
        <begin position="197"/>
        <end position="227"/>
    </location>
</feature>
<dbReference type="SMART" id="SM00320">
    <property type="entry name" value="WD40"/>
    <property type="match status" value="6"/>
</dbReference>
<dbReference type="PROSITE" id="PS50082">
    <property type="entry name" value="WD_REPEATS_2"/>
    <property type="match status" value="3"/>
</dbReference>
<dbReference type="GO" id="GO:0043130">
    <property type="term" value="F:ubiquitin binding"/>
    <property type="evidence" value="ECO:0007669"/>
    <property type="project" value="TreeGrafter"/>
</dbReference>
<evidence type="ECO:0000256" key="3">
    <source>
        <dbReference type="PROSITE-ProRule" id="PRU00221"/>
    </source>
</evidence>
<dbReference type="InterPro" id="IPR001680">
    <property type="entry name" value="WD40_rpt"/>
</dbReference>
<dbReference type="InterPro" id="IPR020472">
    <property type="entry name" value="WD40_PAC1"/>
</dbReference>
<evidence type="ECO:0000256" key="1">
    <source>
        <dbReference type="ARBA" id="ARBA00022574"/>
    </source>
</evidence>
<evidence type="ECO:0000313" key="4">
    <source>
        <dbReference type="EMBL" id="ABW91183.1"/>
    </source>
</evidence>
<dbReference type="InterPro" id="IPR036322">
    <property type="entry name" value="WD40_repeat_dom_sf"/>
</dbReference>
<dbReference type="CDD" id="cd00200">
    <property type="entry name" value="WD40"/>
    <property type="match status" value="1"/>
</dbReference>
<dbReference type="InterPro" id="IPR015943">
    <property type="entry name" value="WD40/YVTN_repeat-like_dom_sf"/>
</dbReference>
<sequence length="428" mass="48970">MIPSTISLYHIHPHFYLNLKSYTPLYIHHPPFFMNSFFSKLNDDLIPKIIANTHLKIVKRLAKTSKILRNNLKHNHMLWNTLAQSDDFNIQKNIELVKSTYLIQKNIKRGQNEHIITFNTNQKDLTDLQVSQNSIFCSSDDSTVKEFTFSGRESKAFLGHRGGVWAFYHLDDFLITGSTDKTARIWDRRTGSTLCILQGHTSTIRALKAHSGFICTGGRDSVVRVWKFTGELVHVLRGHSESIRCLDMNSKFLLSGSYDGSVVLWDYRSGTKITNLPRHSKRVYAVVLGDKYVASSGLDANVHISDLSGKLLASHKTHTSLVAWLSFTNKERFLLSSGADNCLVKYDLEEKKVVYTIENKSPITSHAIVNNLLIIATQRDVSVYDYIHGVFIRRLMEAESVLKMRVIENCIVIGFYSINEYQIRIYKY</sequence>
<dbReference type="PROSITE" id="PS50294">
    <property type="entry name" value="WD_REPEATS_REGION"/>
    <property type="match status" value="2"/>
</dbReference>
<dbReference type="GO" id="GO:0043161">
    <property type="term" value="P:proteasome-mediated ubiquitin-dependent protein catabolic process"/>
    <property type="evidence" value="ECO:0007669"/>
    <property type="project" value="TreeGrafter"/>
</dbReference>
<name>D7EYK3_NOSBO</name>
<feature type="repeat" description="WD" evidence="3">
    <location>
        <begin position="236"/>
        <end position="275"/>
    </location>
</feature>
<dbReference type="VEuPathDB" id="MicrosporidiaDB:NBO_74g0006"/>
<protein>
    <submittedName>
        <fullName evidence="4">WD-repeat protein</fullName>
    </submittedName>
</protein>
<dbReference type="PRINTS" id="PR00320">
    <property type="entry name" value="GPROTEINBRPT"/>
</dbReference>
<dbReference type="Pfam" id="PF00400">
    <property type="entry name" value="WD40"/>
    <property type="match status" value="3"/>
</dbReference>
<reference evidence="4" key="1">
    <citation type="journal article" date="2008" name="Wei Sheng Wu Xue Bao">
        <title>Characterization and analysis of mitochondrial protein frataxin in Nosema bombycis.</title>
        <authorList>
            <person name="Hu J."/>
            <person name="Pan G."/>
            <person name="Xu J."/>
            <person name="Lu K."/>
            <person name="Dang X."/>
            <person name="Wu Z."/>
            <person name="Li Y."/>
            <person name="Zhou Z."/>
        </authorList>
    </citation>
    <scope>NUCLEOTIDE SEQUENCE</scope>
</reference>
<dbReference type="AlphaFoldDB" id="D7EYK3"/>
<dbReference type="EMBL" id="EU046589">
    <property type="protein sequence ID" value="ABW91183.1"/>
    <property type="molecule type" value="Genomic_DNA"/>
</dbReference>
<dbReference type="PANTHER" id="PTHR19849">
    <property type="entry name" value="PHOSPHOLIPASE A-2-ACTIVATING PROTEIN"/>
    <property type="match status" value="1"/>
</dbReference>